<dbReference type="GO" id="GO:0005737">
    <property type="term" value="C:cytoplasm"/>
    <property type="evidence" value="ECO:0007669"/>
    <property type="project" value="UniProtKB-SubCell"/>
</dbReference>
<feature type="compositionally biased region" description="Basic residues" evidence="7">
    <location>
        <begin position="266"/>
        <end position="276"/>
    </location>
</feature>
<comment type="similarity">
    <text evidence="1 6">Belongs to the methyltransferase superfamily. RsmH family.</text>
</comment>
<evidence type="ECO:0000256" key="2">
    <source>
        <dbReference type="ARBA" id="ARBA00022552"/>
    </source>
</evidence>
<feature type="binding site" evidence="6">
    <location>
        <begin position="32"/>
        <end position="34"/>
    </location>
    <ligand>
        <name>S-adenosyl-L-methionine</name>
        <dbReference type="ChEBI" id="CHEBI:59789"/>
    </ligand>
</feature>
<keyword evidence="4 6" id="KW-0808">Transferase</keyword>
<dbReference type="NCBIfam" id="TIGR00006">
    <property type="entry name" value="16S rRNA (cytosine(1402)-N(4))-methyltransferase RsmH"/>
    <property type="match status" value="1"/>
</dbReference>
<reference evidence="8 9" key="1">
    <citation type="journal article" date="2016" name="Nat. Commun.">
        <title>Thousands of microbial genomes shed light on interconnected biogeochemical processes in an aquifer system.</title>
        <authorList>
            <person name="Anantharaman K."/>
            <person name="Brown C.T."/>
            <person name="Hug L.A."/>
            <person name="Sharon I."/>
            <person name="Castelle C.J."/>
            <person name="Probst A.J."/>
            <person name="Thomas B.C."/>
            <person name="Singh A."/>
            <person name="Wilkins M.J."/>
            <person name="Karaoz U."/>
            <person name="Brodie E.L."/>
            <person name="Williams K.H."/>
            <person name="Hubbard S.S."/>
            <person name="Banfield J.F."/>
        </authorList>
    </citation>
    <scope>NUCLEOTIDE SEQUENCE [LARGE SCALE GENOMIC DNA]</scope>
</reference>
<dbReference type="SUPFAM" id="SSF81799">
    <property type="entry name" value="Putative methyltransferase TM0872, insert domain"/>
    <property type="match status" value="1"/>
</dbReference>
<accession>A0A1G2SZ56</accession>
<feature type="binding site" evidence="6">
    <location>
        <position position="83"/>
    </location>
    <ligand>
        <name>S-adenosyl-L-methionine</name>
        <dbReference type="ChEBI" id="CHEBI:59789"/>
    </ligand>
</feature>
<organism evidence="8 9">
    <name type="scientific">Candidatus Zambryskibacteria bacterium RIFCSPHIGHO2_01_FULL_46_25</name>
    <dbReference type="NCBI Taxonomy" id="1802738"/>
    <lineage>
        <taxon>Bacteria</taxon>
        <taxon>Candidatus Zambryskiibacteriota</taxon>
    </lineage>
</organism>
<sequence length="276" mass="30827">MSTHKSVLLQEVVDGLALKPGETLVDGTFGGGGHTREIVRRYGDKVKVITIDQDPSTGADITGNFRDIDKLLGETKPDAILLDLGFSSDQMDTSGRGFSFQKDEPLDMRMGQSGPTAAEILNSWDEHAIELILRGFGEERFSKKIARAIVSRRKIQPFATTFDLADTVLSVRPRTFRDKIHPATKTFQALRIAVNEELSALEKGLEKGFEALKPGGRFAVISFHSLEDRMVKNFFRDNRKEGKAELVTKKPITPSEEETRENPRSRSAKLRIIKKI</sequence>
<dbReference type="AlphaFoldDB" id="A0A1G2SZ56"/>
<gene>
    <name evidence="6" type="primary">rsmH</name>
    <name evidence="8" type="ORF">A2838_01670</name>
</gene>
<dbReference type="GO" id="GO:0070475">
    <property type="term" value="P:rRNA base methylation"/>
    <property type="evidence" value="ECO:0007669"/>
    <property type="project" value="UniProtKB-UniRule"/>
</dbReference>
<feature type="binding site" evidence="6">
    <location>
        <position position="52"/>
    </location>
    <ligand>
        <name>S-adenosyl-L-methionine</name>
        <dbReference type="ChEBI" id="CHEBI:59789"/>
    </ligand>
</feature>
<comment type="catalytic activity">
    <reaction evidence="6">
        <text>cytidine(1402) in 16S rRNA + S-adenosyl-L-methionine = N(4)-methylcytidine(1402) in 16S rRNA + S-adenosyl-L-homocysteine + H(+)</text>
        <dbReference type="Rhea" id="RHEA:42928"/>
        <dbReference type="Rhea" id="RHEA-COMP:10286"/>
        <dbReference type="Rhea" id="RHEA-COMP:10287"/>
        <dbReference type="ChEBI" id="CHEBI:15378"/>
        <dbReference type="ChEBI" id="CHEBI:57856"/>
        <dbReference type="ChEBI" id="CHEBI:59789"/>
        <dbReference type="ChEBI" id="CHEBI:74506"/>
        <dbReference type="ChEBI" id="CHEBI:82748"/>
        <dbReference type="EC" id="2.1.1.199"/>
    </reaction>
</comment>
<dbReference type="Gene3D" id="3.40.50.150">
    <property type="entry name" value="Vaccinia Virus protein VP39"/>
    <property type="match status" value="1"/>
</dbReference>
<evidence type="ECO:0000256" key="3">
    <source>
        <dbReference type="ARBA" id="ARBA00022603"/>
    </source>
</evidence>
<evidence type="ECO:0000256" key="6">
    <source>
        <dbReference type="HAMAP-Rule" id="MF_01007"/>
    </source>
</evidence>
<dbReference type="HAMAP" id="MF_01007">
    <property type="entry name" value="16SrRNA_methyltr_H"/>
    <property type="match status" value="1"/>
</dbReference>
<dbReference type="Gene3D" id="1.10.150.170">
    <property type="entry name" value="Putative methyltransferase TM0872, insert domain"/>
    <property type="match status" value="1"/>
</dbReference>
<keyword evidence="6" id="KW-0963">Cytoplasm</keyword>
<comment type="subcellular location">
    <subcellularLocation>
        <location evidence="6">Cytoplasm</location>
    </subcellularLocation>
</comment>
<keyword evidence="3 6" id="KW-0489">Methyltransferase</keyword>
<dbReference type="PANTHER" id="PTHR11265">
    <property type="entry name" value="S-ADENOSYL-METHYLTRANSFERASE MRAW"/>
    <property type="match status" value="1"/>
</dbReference>
<keyword evidence="2 6" id="KW-0698">rRNA processing</keyword>
<name>A0A1G2SZ56_9BACT</name>
<evidence type="ECO:0000313" key="9">
    <source>
        <dbReference type="Proteomes" id="UP000178107"/>
    </source>
</evidence>
<dbReference type="PANTHER" id="PTHR11265:SF0">
    <property type="entry name" value="12S RRNA N4-METHYLCYTIDINE METHYLTRANSFERASE"/>
    <property type="match status" value="1"/>
</dbReference>
<evidence type="ECO:0000313" key="8">
    <source>
        <dbReference type="EMBL" id="OHA90293.1"/>
    </source>
</evidence>
<dbReference type="EMBL" id="MHVH01000005">
    <property type="protein sequence ID" value="OHA90293.1"/>
    <property type="molecule type" value="Genomic_DNA"/>
</dbReference>
<dbReference type="PIRSF" id="PIRSF004486">
    <property type="entry name" value="MraW"/>
    <property type="match status" value="1"/>
</dbReference>
<proteinExistence type="inferred from homology"/>
<feature type="region of interest" description="Disordered" evidence="7">
    <location>
        <begin position="245"/>
        <end position="276"/>
    </location>
</feature>
<dbReference type="InterPro" id="IPR002903">
    <property type="entry name" value="RsmH"/>
</dbReference>
<dbReference type="Pfam" id="PF01795">
    <property type="entry name" value="Methyltransf_5"/>
    <property type="match status" value="1"/>
</dbReference>
<evidence type="ECO:0000256" key="5">
    <source>
        <dbReference type="ARBA" id="ARBA00022691"/>
    </source>
</evidence>
<evidence type="ECO:0000256" key="1">
    <source>
        <dbReference type="ARBA" id="ARBA00010396"/>
    </source>
</evidence>
<keyword evidence="5 6" id="KW-0949">S-adenosyl-L-methionine</keyword>
<dbReference type="GO" id="GO:0071424">
    <property type="term" value="F:rRNA (cytosine-N4-)-methyltransferase activity"/>
    <property type="evidence" value="ECO:0007669"/>
    <property type="project" value="UniProtKB-UniRule"/>
</dbReference>
<protein>
    <recommendedName>
        <fullName evidence="6">Ribosomal RNA small subunit methyltransferase H</fullName>
        <ecNumber evidence="6">2.1.1.199</ecNumber>
    </recommendedName>
    <alternativeName>
        <fullName evidence="6">16S rRNA m(4)C1402 methyltransferase</fullName>
    </alternativeName>
    <alternativeName>
        <fullName evidence="6">rRNA (cytosine-N(4)-)-methyltransferase RsmH</fullName>
    </alternativeName>
</protein>
<feature type="binding site" evidence="6">
    <location>
        <position position="65"/>
    </location>
    <ligand>
        <name>S-adenosyl-L-methionine</name>
        <dbReference type="ChEBI" id="CHEBI:59789"/>
    </ligand>
</feature>
<comment type="caution">
    <text evidence="8">The sequence shown here is derived from an EMBL/GenBank/DDBJ whole genome shotgun (WGS) entry which is preliminary data.</text>
</comment>
<evidence type="ECO:0000256" key="4">
    <source>
        <dbReference type="ARBA" id="ARBA00022679"/>
    </source>
</evidence>
<evidence type="ECO:0000256" key="7">
    <source>
        <dbReference type="SAM" id="MobiDB-lite"/>
    </source>
</evidence>
<dbReference type="InterPro" id="IPR023397">
    <property type="entry name" value="SAM-dep_MeTrfase_MraW_recog"/>
</dbReference>
<dbReference type="InterPro" id="IPR029063">
    <property type="entry name" value="SAM-dependent_MTases_sf"/>
</dbReference>
<dbReference type="SUPFAM" id="SSF53335">
    <property type="entry name" value="S-adenosyl-L-methionine-dependent methyltransferases"/>
    <property type="match status" value="1"/>
</dbReference>
<feature type="binding site" evidence="6">
    <location>
        <position position="90"/>
    </location>
    <ligand>
        <name>S-adenosyl-L-methionine</name>
        <dbReference type="ChEBI" id="CHEBI:59789"/>
    </ligand>
</feature>
<comment type="function">
    <text evidence="6">Specifically methylates the N4 position of cytidine in position 1402 (C1402) of 16S rRNA.</text>
</comment>
<dbReference type="EC" id="2.1.1.199" evidence="6"/>
<dbReference type="Proteomes" id="UP000178107">
    <property type="component" value="Unassembled WGS sequence"/>
</dbReference>